<reference evidence="4 5" key="1">
    <citation type="journal article" date="2016" name="Sci. Rep.">
        <title>Metabolic traits of an uncultured archaeal lineage -MSBL1- from brine pools of the Red Sea.</title>
        <authorList>
            <person name="Mwirichia R."/>
            <person name="Alam I."/>
            <person name="Rashid M."/>
            <person name="Vinu M."/>
            <person name="Ba-Alawi W."/>
            <person name="Anthony Kamau A."/>
            <person name="Kamanda Ngugi D."/>
            <person name="Goker M."/>
            <person name="Klenk H.P."/>
            <person name="Bajic V."/>
            <person name="Stingl U."/>
        </authorList>
    </citation>
    <scope>NUCLEOTIDE SEQUENCE [LARGE SCALE GENOMIC DNA]</scope>
    <source>
        <strain evidence="4">SCGC-AAA259O05</strain>
    </source>
</reference>
<dbReference type="EMBL" id="LHXV01000027">
    <property type="protein sequence ID" value="KXB01087.1"/>
    <property type="molecule type" value="Genomic_DNA"/>
</dbReference>
<comment type="similarity">
    <text evidence="1">Belongs to the HypD family.</text>
</comment>
<dbReference type="Pfam" id="PF01924">
    <property type="entry name" value="HypD"/>
    <property type="match status" value="1"/>
</dbReference>
<dbReference type="AlphaFoldDB" id="A0A133V3R1"/>
<dbReference type="PANTHER" id="PTHR30149:SF0">
    <property type="entry name" value="HYDROGENASE MATURATION FACTOR HYPD"/>
    <property type="match status" value="1"/>
</dbReference>
<evidence type="ECO:0000256" key="2">
    <source>
        <dbReference type="ARBA" id="ARBA00022723"/>
    </source>
</evidence>
<evidence type="ECO:0000256" key="3">
    <source>
        <dbReference type="ARBA" id="ARBA00023004"/>
    </source>
</evidence>
<accession>A0A133V3R1</accession>
<dbReference type="GO" id="GO:0051604">
    <property type="term" value="P:protein maturation"/>
    <property type="evidence" value="ECO:0007669"/>
    <property type="project" value="TreeGrafter"/>
</dbReference>
<evidence type="ECO:0000313" key="4">
    <source>
        <dbReference type="EMBL" id="KXB01087.1"/>
    </source>
</evidence>
<evidence type="ECO:0008006" key="6">
    <source>
        <dbReference type="Google" id="ProtNLM"/>
    </source>
</evidence>
<evidence type="ECO:0000313" key="5">
    <source>
        <dbReference type="Proteomes" id="UP000070344"/>
    </source>
</evidence>
<dbReference type="Gene3D" id="3.40.50.11750">
    <property type="entry name" value="HypD, alpha/beta domain 1"/>
    <property type="match status" value="2"/>
</dbReference>
<dbReference type="InterPro" id="IPR042244">
    <property type="entry name" value="HypD_2_sf"/>
</dbReference>
<dbReference type="Gene3D" id="6.10.20.100">
    <property type="match status" value="1"/>
</dbReference>
<dbReference type="GO" id="GO:0005506">
    <property type="term" value="F:iron ion binding"/>
    <property type="evidence" value="ECO:0007669"/>
    <property type="project" value="TreeGrafter"/>
</dbReference>
<dbReference type="InterPro" id="IPR002780">
    <property type="entry name" value="Hyd_form_HypD"/>
</dbReference>
<dbReference type="PATRIC" id="fig|1698271.3.peg.738"/>
<dbReference type="PANTHER" id="PTHR30149">
    <property type="entry name" value="HYDROGENASE PROTEIN ASSEMBLY PROTEIN HYPD"/>
    <property type="match status" value="1"/>
</dbReference>
<dbReference type="GO" id="GO:0051539">
    <property type="term" value="F:4 iron, 4 sulfur cluster binding"/>
    <property type="evidence" value="ECO:0007669"/>
    <property type="project" value="TreeGrafter"/>
</dbReference>
<keyword evidence="3" id="KW-0408">Iron</keyword>
<dbReference type="GO" id="GO:0070025">
    <property type="term" value="F:carbon monoxide binding"/>
    <property type="evidence" value="ECO:0007669"/>
    <property type="project" value="TreeGrafter"/>
</dbReference>
<dbReference type="InterPro" id="IPR042243">
    <property type="entry name" value="HypD_1"/>
</dbReference>
<keyword evidence="5" id="KW-1185">Reference proteome</keyword>
<protein>
    <recommendedName>
        <fullName evidence="6">Hydrogenase assembly protein HupF</fullName>
    </recommendedName>
</protein>
<keyword evidence="2" id="KW-0479">Metal-binding</keyword>
<organism evidence="4 5">
    <name type="scientific">candidate division MSBL1 archaeon SCGC-AAA259O05</name>
    <dbReference type="NCBI Taxonomy" id="1698271"/>
    <lineage>
        <taxon>Archaea</taxon>
        <taxon>Methanobacteriati</taxon>
        <taxon>Methanobacteriota</taxon>
        <taxon>candidate division MSBL1</taxon>
    </lineage>
</organism>
<dbReference type="PIRSF" id="PIRSF005622">
    <property type="entry name" value="Hydrgn_mat_hypD"/>
    <property type="match status" value="1"/>
</dbReference>
<evidence type="ECO:0000256" key="1">
    <source>
        <dbReference type="ARBA" id="ARBA00007888"/>
    </source>
</evidence>
<dbReference type="NCBIfam" id="TIGR00075">
    <property type="entry name" value="hypD"/>
    <property type="match status" value="1"/>
</dbReference>
<name>A0A133V3R1_9EURY</name>
<proteinExistence type="inferred from homology"/>
<sequence length="370" mass="40400">MRSRKKFSEGYRDPARVKQVASTIGELSQSFDEIKIIHLCGTHEYSIVKNGLRSLLPKNVKLIPGPGCPVCVTPAGHIDAAVELTLSGVEILTFGDMFKVPGSKQSLEEAKADGGRVEIVYGLADAISIAQNNTDRNFVFFAIGFETTSCTTAAEVYKDRIPENLTLLVSHRLMPPITEVVVGMGNLPFLGLLCPGHVSTIIGAKPWRIFPEAYQMPTVVAGFEPLDILTAIRTILEQARNGEAELVNEYKRAVRSNGNTKAKEFLKKVFKKTDGHWRGIGTVPSSAYELREEFKNYDAAERYGLHLDMGEDIKPGCRCHHVIIGRAVPTECPMFLEECTPSSPFGPCMVSSEGACSVWAKHGGSIDASA</sequence>
<dbReference type="Proteomes" id="UP000070344">
    <property type="component" value="Unassembled WGS sequence"/>
</dbReference>
<gene>
    <name evidence="4" type="ORF">AKJ41_02785</name>
</gene>
<comment type="caution">
    <text evidence="4">The sequence shown here is derived from an EMBL/GenBank/DDBJ whole genome shotgun (WGS) entry which is preliminary data.</text>
</comment>